<organism evidence="6 7">
    <name type="scientific">Lactiplantibacillus dongliensis</name>
    <dbReference type="NCBI Taxonomy" id="2559919"/>
    <lineage>
        <taxon>Bacteria</taxon>
        <taxon>Bacillati</taxon>
        <taxon>Bacillota</taxon>
        <taxon>Bacilli</taxon>
        <taxon>Lactobacillales</taxon>
        <taxon>Lactobacillaceae</taxon>
        <taxon>Lactiplantibacillus</taxon>
    </lineage>
</organism>
<feature type="signal peptide" evidence="4">
    <location>
        <begin position="1"/>
        <end position="45"/>
    </location>
</feature>
<dbReference type="Pfam" id="PF03382">
    <property type="entry name" value="DUF285"/>
    <property type="match status" value="3"/>
</dbReference>
<feature type="compositionally biased region" description="Low complexity" evidence="2">
    <location>
        <begin position="103"/>
        <end position="114"/>
    </location>
</feature>
<dbReference type="Gene3D" id="3.80.10.10">
    <property type="entry name" value="Ribonuclease Inhibitor"/>
    <property type="match status" value="1"/>
</dbReference>
<feature type="compositionally biased region" description="Pro residues" evidence="2">
    <location>
        <begin position="1202"/>
        <end position="1216"/>
    </location>
</feature>
<gene>
    <name evidence="6" type="ORF">ACFP3T_13150</name>
</gene>
<keyword evidence="3" id="KW-0472">Membrane</keyword>
<dbReference type="Pfam" id="PF07523">
    <property type="entry name" value="Big_3"/>
    <property type="match status" value="2"/>
</dbReference>
<evidence type="ECO:0000256" key="4">
    <source>
        <dbReference type="SAM" id="SignalP"/>
    </source>
</evidence>
<evidence type="ECO:0000256" key="1">
    <source>
        <dbReference type="ARBA" id="ARBA00022729"/>
    </source>
</evidence>
<proteinExistence type="predicted"/>
<feature type="compositionally biased region" description="Low complexity" evidence="2">
    <location>
        <begin position="131"/>
        <end position="152"/>
    </location>
</feature>
<dbReference type="NCBIfam" id="TIGR01167">
    <property type="entry name" value="LPXTG_anchor"/>
    <property type="match status" value="1"/>
</dbReference>
<evidence type="ECO:0000313" key="7">
    <source>
        <dbReference type="Proteomes" id="UP001596253"/>
    </source>
</evidence>
<feature type="region of interest" description="Disordered" evidence="2">
    <location>
        <begin position="54"/>
        <end position="78"/>
    </location>
</feature>
<feature type="region of interest" description="Disordered" evidence="2">
    <location>
        <begin position="103"/>
        <end position="164"/>
    </location>
</feature>
<dbReference type="EMBL" id="JBHSSD010000055">
    <property type="protein sequence ID" value="MFC6165611.1"/>
    <property type="molecule type" value="Genomic_DNA"/>
</dbReference>
<evidence type="ECO:0000259" key="5">
    <source>
        <dbReference type="Pfam" id="PF07523"/>
    </source>
</evidence>
<feature type="domain" description="Ig-like" evidence="5">
    <location>
        <begin position="1122"/>
        <end position="1170"/>
    </location>
</feature>
<dbReference type="SUPFAM" id="SSF52058">
    <property type="entry name" value="L domain-like"/>
    <property type="match status" value="1"/>
</dbReference>
<dbReference type="InterPro" id="IPR011889">
    <property type="entry name" value="Liste_lipo_26"/>
</dbReference>
<evidence type="ECO:0000313" key="6">
    <source>
        <dbReference type="EMBL" id="MFC6165611.1"/>
    </source>
</evidence>
<sequence length="1308" mass="141507">MLYRQSTRIQKAKIHYKMYKSGNKWLFASLTMLTLGLGGAVTAQAAAVPVVTPTTTGTATSQGEKPLPESQSIAVSSGAPAVASGTSATASAVNSADSSTSASSEVASSQAVSGTSATSQATRTVASPAGTDVTSASTTPAPADPASVAAPVRTKATPRALPIERSSVAKRANLELEGTNGTVHWQLSDGELTLDGGTLAENEFKDSAGKTDWKSRVYHVIVKAPVKVIGKTGVSLFQDWNQLTTVKNGKNLDVSEATDLNHMFANDPNLEALDVSQWQVDHVTDFSWLFSNDFKYGENYGFDYLTGEVSEAIDVSNWHTTAATNLQGVFQGVNRNGLNPMNLNVTNWQVDHVTNMSELFAETTLGSLDLSKWHVDHVTDMSGMFARVESLENLDLSQWHVGNVTTMAEMFRETTDLANLNVGNWDVSHVTDMHAMFYGTMLPKLALNQWDVSNVTNMAGMFKWSALTDLQIGDWQTGHVTNMGHMFEQADLAKLDLNRWDVSQVVNMTGMFKIMPNLRDLQISNWQTHQLTKMAGMFMGIRDLTPLTTLDIANWDTSHVTSFDQLFRDQSHLHNLDVSRWDVRQIESMDYAFADTGLWAIDLGDWQLQPYVHMTRALNSTDLGRIRINGTFRPYDADIFPTPKVMDGDSDTGYWYNLATNQKYTSSDLVDLYHKVDAQGKPIEPGPLATYIWRPDRSLLEVQNDVKVYQYTPWRAGLVISKLLGDQGNPLDPATVPAENLVVTAVDTSKLGKQLVHIKYTSNYGRVLERETTVEVVPAGKATLTGRDVLLIAGPKHTASQLAPLFSGTNEQGQPLTLNDVTVSWIDMKGEPLDQPDLTQVGQYWGHFTYQTDNVTLTQASQLTVLPSRALVQLTPATVVIGPNASFNLDDHLLIWDAFGQPLSSTSAGVSVHWVTGPQLRSTQAPGRYTATVSYTDIAGNQLTDTATMQLLSSQANILTVPSLKVLQGTTFEPTQTVIGAWNAAGQPIAATQLTYASTVDPSKLGQYWVKVSYQDTVGNAPIIKWVPVTVIQPVKISLKTPPVLIAGPKTTFDPQQLIDQVQDENGQTVPLSQVSVVSTVNPQQVGTYPVTVSYGEGSAQLKVTVRASQAGLHVKTPIKLVVGQAWQPQAAYVSGTDATGHALPWSAVTVQGHVDAQQVGTTELWYQYTDIAGNLWQQSVWVQVEPDTQPGGGGGGTETPGPVPPITTPEPPVEPGTPTEPEQPTQPEQPLKPVKPAQPGTGASAGGQLTVKPVTAKPVVALKPSASSAKAPELPQTDETTTLATTLAGIGLLIVSLGGLIDWRRFY</sequence>
<reference evidence="7" key="1">
    <citation type="journal article" date="2019" name="Int. J. Syst. Evol. Microbiol.">
        <title>The Global Catalogue of Microorganisms (GCM) 10K type strain sequencing project: providing services to taxonomists for standard genome sequencing and annotation.</title>
        <authorList>
            <consortium name="The Broad Institute Genomics Platform"/>
            <consortium name="The Broad Institute Genome Sequencing Center for Infectious Disease"/>
            <person name="Wu L."/>
            <person name="Ma J."/>
        </authorList>
    </citation>
    <scope>NUCLEOTIDE SEQUENCE [LARGE SCALE GENOMIC DNA]</scope>
    <source>
        <strain evidence="7">CCM 8932</strain>
    </source>
</reference>
<comment type="caution">
    <text evidence="6">The sequence shown here is derived from an EMBL/GenBank/DDBJ whole genome shotgun (WGS) entry which is preliminary data.</text>
</comment>
<dbReference type="NCBIfam" id="TIGR02167">
    <property type="entry name" value="Liste_lipo_26"/>
    <property type="match status" value="4"/>
</dbReference>
<name>A0ABW1R6S4_9LACO</name>
<dbReference type="NCBIfam" id="TIGR03715">
    <property type="entry name" value="KxYKxGKxW"/>
    <property type="match status" value="1"/>
</dbReference>
<dbReference type="InterPro" id="IPR022263">
    <property type="entry name" value="KxYKxGKxW"/>
</dbReference>
<keyword evidence="1 4" id="KW-0732">Signal</keyword>
<feature type="compositionally biased region" description="Low complexity" evidence="2">
    <location>
        <begin position="1217"/>
        <end position="1230"/>
    </location>
</feature>
<dbReference type="InterPro" id="IPR032675">
    <property type="entry name" value="LRR_dom_sf"/>
</dbReference>
<evidence type="ECO:0000256" key="3">
    <source>
        <dbReference type="SAM" id="Phobius"/>
    </source>
</evidence>
<dbReference type="RefSeq" id="WP_137640234.1">
    <property type="nucleotide sequence ID" value="NZ_BJDK01000016.1"/>
</dbReference>
<protein>
    <submittedName>
        <fullName evidence="6">BspA family leucine-rich repeat surface protein</fullName>
    </submittedName>
</protein>
<dbReference type="PANTHER" id="PTHR24373:SF394">
    <property type="entry name" value="LEUCINE-RICH REPEAT-CONTAINING PROTEIN 3"/>
    <property type="match status" value="1"/>
</dbReference>
<feature type="domain" description="Ig-like" evidence="5">
    <location>
        <begin position="1052"/>
        <end position="1106"/>
    </location>
</feature>
<keyword evidence="7" id="KW-1185">Reference proteome</keyword>
<feature type="compositionally biased region" description="Polar residues" evidence="2">
    <location>
        <begin position="115"/>
        <end position="125"/>
    </location>
</feature>
<dbReference type="Gene3D" id="2.60.40.10">
    <property type="entry name" value="Immunoglobulins"/>
    <property type="match status" value="1"/>
</dbReference>
<accession>A0ABW1R6S4</accession>
<dbReference type="InterPro" id="IPR022038">
    <property type="entry name" value="Ig-like_bact"/>
</dbReference>
<dbReference type="Proteomes" id="UP001596253">
    <property type="component" value="Unassembled WGS sequence"/>
</dbReference>
<feature type="transmembrane region" description="Helical" evidence="3">
    <location>
        <begin position="1284"/>
        <end position="1304"/>
    </location>
</feature>
<feature type="region of interest" description="Disordered" evidence="2">
    <location>
        <begin position="1186"/>
        <end position="1252"/>
    </location>
</feature>
<dbReference type="InterPro" id="IPR005046">
    <property type="entry name" value="DUF285"/>
</dbReference>
<feature type="chain" id="PRO_5046990085" evidence="4">
    <location>
        <begin position="46"/>
        <end position="1308"/>
    </location>
</feature>
<evidence type="ECO:0000256" key="2">
    <source>
        <dbReference type="SAM" id="MobiDB-lite"/>
    </source>
</evidence>
<dbReference type="Pfam" id="PF19258">
    <property type="entry name" value="KxYKxGKxW_sig"/>
    <property type="match status" value="1"/>
</dbReference>
<keyword evidence="3" id="KW-0812">Transmembrane</keyword>
<dbReference type="PANTHER" id="PTHR24373">
    <property type="entry name" value="SLIT RELATED LEUCINE-RICH REPEAT NEURONAL PROTEIN"/>
    <property type="match status" value="1"/>
</dbReference>
<dbReference type="InterPro" id="IPR013783">
    <property type="entry name" value="Ig-like_fold"/>
</dbReference>
<dbReference type="InterPro" id="IPR050328">
    <property type="entry name" value="Dev_Immune_Receptor"/>
</dbReference>
<keyword evidence="3" id="KW-1133">Transmembrane helix</keyword>